<evidence type="ECO:0000256" key="1">
    <source>
        <dbReference type="ARBA" id="ARBA00023015"/>
    </source>
</evidence>
<dbReference type="AlphaFoldDB" id="A0A0N9YIV8"/>
<dbReference type="CDD" id="cd00090">
    <property type="entry name" value="HTH_ARSR"/>
    <property type="match status" value="1"/>
</dbReference>
<dbReference type="EMBL" id="CP011269">
    <property type="protein sequence ID" value="ALI29518.1"/>
    <property type="molecule type" value="Genomic_DNA"/>
</dbReference>
<dbReference type="PANTHER" id="PTHR33204">
    <property type="entry name" value="TRANSCRIPTIONAL REGULATOR, MARR FAMILY"/>
    <property type="match status" value="1"/>
</dbReference>
<evidence type="ECO:0000313" key="5">
    <source>
        <dbReference type="EMBL" id="ALI29518.1"/>
    </source>
</evidence>
<dbReference type="InterPro" id="IPR036388">
    <property type="entry name" value="WH-like_DNA-bd_sf"/>
</dbReference>
<keyword evidence="1" id="KW-0805">Transcription regulation</keyword>
<dbReference type="PANTHER" id="PTHR33204:SF29">
    <property type="entry name" value="TRANSCRIPTIONAL REGULATOR"/>
    <property type="match status" value="1"/>
</dbReference>
<dbReference type="InterPro" id="IPR036390">
    <property type="entry name" value="WH_DNA-bd_sf"/>
</dbReference>
<dbReference type="Gene3D" id="1.10.10.10">
    <property type="entry name" value="Winged helix-like DNA-binding domain superfamily/Winged helix DNA-binding domain"/>
    <property type="match status" value="1"/>
</dbReference>
<evidence type="ECO:0000256" key="3">
    <source>
        <dbReference type="ARBA" id="ARBA00023163"/>
    </source>
</evidence>
<accession>A0A0N9YIV8</accession>
<feature type="domain" description="HTH hxlR-type" evidence="4">
    <location>
        <begin position="16"/>
        <end position="114"/>
    </location>
</feature>
<sequence>MNCKDSEMSQLGKYTCGLDAAFAVVDGKWKPLILWELQEGPKRFNALHRSLPGVSQKMLTQHLKELQRHGVVHRESYHEVPPRVEYSMTPAGRELLESLEPLGNWATKHIALICEGEAV</sequence>
<dbReference type="Proteomes" id="UP000057134">
    <property type="component" value="Chromosome"/>
</dbReference>
<evidence type="ECO:0000256" key="2">
    <source>
        <dbReference type="ARBA" id="ARBA00023125"/>
    </source>
</evidence>
<dbReference type="InterPro" id="IPR002577">
    <property type="entry name" value="HTH_HxlR"/>
</dbReference>
<organism evidence="5 6">
    <name type="scientific">Mycolicibacterium fortuitum</name>
    <name type="common">Mycobacterium fortuitum</name>
    <dbReference type="NCBI Taxonomy" id="1766"/>
    <lineage>
        <taxon>Bacteria</taxon>
        <taxon>Bacillati</taxon>
        <taxon>Actinomycetota</taxon>
        <taxon>Actinomycetes</taxon>
        <taxon>Mycobacteriales</taxon>
        <taxon>Mycobacteriaceae</taxon>
        <taxon>Mycolicibacterium</taxon>
    </lineage>
</organism>
<gene>
    <name evidence="5" type="ORF">XA26_57300</name>
</gene>
<protein>
    <submittedName>
        <fullName evidence="5">Transcriptional regulator, HxlR family</fullName>
    </submittedName>
</protein>
<dbReference type="Pfam" id="PF01638">
    <property type="entry name" value="HxlR"/>
    <property type="match status" value="1"/>
</dbReference>
<keyword evidence="3" id="KW-0804">Transcription</keyword>
<dbReference type="PROSITE" id="PS51118">
    <property type="entry name" value="HTH_HXLR"/>
    <property type="match status" value="1"/>
</dbReference>
<keyword evidence="6" id="KW-1185">Reference proteome</keyword>
<reference evidence="5 6" key="1">
    <citation type="journal article" date="2015" name="MBio">
        <title>Enzymatic Degradation of Phenazines Can Generate Energy and Protect Sensitive Organisms from Toxicity.</title>
        <authorList>
            <person name="Costa K.C."/>
            <person name="Bergkessel M."/>
            <person name="Saunders S."/>
            <person name="Korlach J."/>
            <person name="Newman D.K."/>
        </authorList>
    </citation>
    <scope>NUCLEOTIDE SEQUENCE [LARGE SCALE GENOMIC DNA]</scope>
    <source>
        <strain evidence="5 6">CT6</strain>
    </source>
</reference>
<dbReference type="SUPFAM" id="SSF46785">
    <property type="entry name" value="Winged helix' DNA-binding domain"/>
    <property type="match status" value="1"/>
</dbReference>
<keyword evidence="2" id="KW-0238">DNA-binding</keyword>
<dbReference type="GO" id="GO:0003677">
    <property type="term" value="F:DNA binding"/>
    <property type="evidence" value="ECO:0007669"/>
    <property type="project" value="UniProtKB-KW"/>
</dbReference>
<dbReference type="KEGG" id="mft:XA26_57300"/>
<evidence type="ECO:0000259" key="4">
    <source>
        <dbReference type="PROSITE" id="PS51118"/>
    </source>
</evidence>
<dbReference type="PATRIC" id="fig|1766.6.peg.5700"/>
<name>A0A0N9YIV8_MYCFO</name>
<dbReference type="InterPro" id="IPR011991">
    <property type="entry name" value="ArsR-like_HTH"/>
</dbReference>
<dbReference type="STRING" id="1766.XA26_57300"/>
<evidence type="ECO:0000313" key="6">
    <source>
        <dbReference type="Proteomes" id="UP000057134"/>
    </source>
</evidence>
<proteinExistence type="predicted"/>